<evidence type="ECO:0000259" key="5">
    <source>
        <dbReference type="PROSITE" id="PS50004"/>
    </source>
</evidence>
<dbReference type="FunFam" id="2.60.40.150:FF:000023">
    <property type="entry name" value="Double C2-like domain-containing protein"/>
    <property type="match status" value="1"/>
</dbReference>
<dbReference type="InterPro" id="IPR043566">
    <property type="entry name" value="Rabphilin/DOC2/Noc2"/>
</dbReference>
<keyword evidence="3" id="KW-0106">Calcium</keyword>
<evidence type="ECO:0000256" key="2">
    <source>
        <dbReference type="ARBA" id="ARBA00022737"/>
    </source>
</evidence>
<dbReference type="PROSITE" id="PS50004">
    <property type="entry name" value="C2"/>
    <property type="match status" value="2"/>
</dbReference>
<dbReference type="FunFam" id="2.60.40.150:FF:000032">
    <property type="entry name" value="Double c2-like domain-containing"/>
    <property type="match status" value="1"/>
</dbReference>
<dbReference type="InterPro" id="IPR035892">
    <property type="entry name" value="C2_domain_sf"/>
</dbReference>
<sequence>MTVRRGKKLSISIQEHMAIDVCPGPIRPIRQISAYFPRLSPTSPGPVSPNPASSPLALSPGSVASGMGGAHLLSPLLAHGRPGGGGSLSLTSSMDTSVEINSSDSDDCTALGTLEFELRYEQSSSELHCTVLRAKGLKPMDFNGLADPYVKLHLLPGACKANKLKTKTIRNSLNPVWNETLTYVGITEEDMHRKTLRLTVCDEDKLTHNELIGESRVPLKRVKPDQTKHFHTCLEHPPPLPSPTAMGVALRGISCYLREEKDADGGLCVGVRRCAHLAAMDVNGFSDPYVKIYLKPDIQKKSKHKTTVMKKTLNPEFNEEFFYEISLSELANKTLEVTVWDYDLGRSNDFIGGVCLSCHSQGDALRHWMDCLKNKGRRVERWHILTNELPRTLSHD</sequence>
<dbReference type="InterPro" id="IPR000008">
    <property type="entry name" value="C2_dom"/>
</dbReference>
<accession>A0A8C4DP05</accession>
<dbReference type="GO" id="GO:0098850">
    <property type="term" value="C:extrinsic component of synaptic vesicle membrane"/>
    <property type="evidence" value="ECO:0007669"/>
    <property type="project" value="TreeGrafter"/>
</dbReference>
<evidence type="ECO:0000313" key="6">
    <source>
        <dbReference type="Ensembl" id="ENSDLAP00005006804.1"/>
    </source>
</evidence>
<reference evidence="6" key="1">
    <citation type="submission" date="2025-08" db="UniProtKB">
        <authorList>
            <consortium name="Ensembl"/>
        </authorList>
    </citation>
    <scope>IDENTIFICATION</scope>
</reference>
<dbReference type="InterPro" id="IPR047022">
    <property type="entry name" value="Rabphilin_Doc2_C2A"/>
</dbReference>
<dbReference type="Ensembl" id="ENSDLAT00005007382.2">
    <property type="protein sequence ID" value="ENSDLAP00005006804.1"/>
    <property type="gene ID" value="ENSDLAG00005003454.2"/>
</dbReference>
<evidence type="ECO:0000256" key="3">
    <source>
        <dbReference type="ARBA" id="ARBA00022837"/>
    </source>
</evidence>
<proteinExistence type="predicted"/>
<feature type="domain" description="C2" evidence="5">
    <location>
        <begin position="247"/>
        <end position="383"/>
    </location>
</feature>
<reference evidence="6" key="2">
    <citation type="submission" date="2025-09" db="UniProtKB">
        <authorList>
            <consortium name="Ensembl"/>
        </authorList>
    </citation>
    <scope>IDENTIFICATION</scope>
</reference>
<evidence type="ECO:0000256" key="1">
    <source>
        <dbReference type="ARBA" id="ARBA00022723"/>
    </source>
</evidence>
<organism evidence="6 7">
    <name type="scientific">Dicentrarchus labrax</name>
    <name type="common">European seabass</name>
    <name type="synonym">Morone labrax</name>
    <dbReference type="NCBI Taxonomy" id="13489"/>
    <lineage>
        <taxon>Eukaryota</taxon>
        <taxon>Metazoa</taxon>
        <taxon>Chordata</taxon>
        <taxon>Craniata</taxon>
        <taxon>Vertebrata</taxon>
        <taxon>Euteleostomi</taxon>
        <taxon>Actinopterygii</taxon>
        <taxon>Neopterygii</taxon>
        <taxon>Teleostei</taxon>
        <taxon>Neoteleostei</taxon>
        <taxon>Acanthomorphata</taxon>
        <taxon>Eupercaria</taxon>
        <taxon>Moronidae</taxon>
        <taxon>Dicentrarchus</taxon>
    </lineage>
</organism>
<feature type="compositionally biased region" description="Low complexity" evidence="4">
    <location>
        <begin position="50"/>
        <end position="60"/>
    </location>
</feature>
<dbReference type="InterPro" id="IPR001565">
    <property type="entry name" value="Synaptotagmin"/>
</dbReference>
<evidence type="ECO:0000313" key="7">
    <source>
        <dbReference type="Proteomes" id="UP000694389"/>
    </source>
</evidence>
<dbReference type="PRINTS" id="PR00399">
    <property type="entry name" value="SYNAPTOTAGMN"/>
</dbReference>
<dbReference type="GO" id="GO:0017158">
    <property type="term" value="P:regulation of calcium ion-dependent exocytosis"/>
    <property type="evidence" value="ECO:0007669"/>
    <property type="project" value="TreeGrafter"/>
</dbReference>
<dbReference type="Pfam" id="PF00168">
    <property type="entry name" value="C2"/>
    <property type="match status" value="2"/>
</dbReference>
<evidence type="ECO:0000256" key="4">
    <source>
        <dbReference type="SAM" id="MobiDB-lite"/>
    </source>
</evidence>
<dbReference type="PANTHER" id="PTHR45729:SF1">
    <property type="entry name" value="DOUBLE C2-LIKE DOMAIN-CONTAINING PROTEIN ALPHA"/>
    <property type="match status" value="1"/>
</dbReference>
<keyword evidence="7" id="KW-1185">Reference proteome</keyword>
<dbReference type="PRINTS" id="PR00360">
    <property type="entry name" value="C2DOMAIN"/>
</dbReference>
<protein>
    <recommendedName>
        <fullName evidence="5">C2 domain-containing protein</fullName>
    </recommendedName>
</protein>
<dbReference type="GO" id="GO:0006887">
    <property type="term" value="P:exocytosis"/>
    <property type="evidence" value="ECO:0007669"/>
    <property type="project" value="TreeGrafter"/>
</dbReference>
<dbReference type="SMART" id="SM00239">
    <property type="entry name" value="C2"/>
    <property type="match status" value="2"/>
</dbReference>
<dbReference type="GO" id="GO:0046872">
    <property type="term" value="F:metal ion binding"/>
    <property type="evidence" value="ECO:0007669"/>
    <property type="project" value="UniProtKB-KW"/>
</dbReference>
<feature type="domain" description="C2" evidence="5">
    <location>
        <begin position="110"/>
        <end position="234"/>
    </location>
</feature>
<dbReference type="CDD" id="cd04035">
    <property type="entry name" value="C2A_Rabphilin_Doc2"/>
    <property type="match status" value="1"/>
</dbReference>
<dbReference type="SUPFAM" id="SSF49562">
    <property type="entry name" value="C2 domain (Calcium/lipid-binding domain, CaLB)"/>
    <property type="match status" value="2"/>
</dbReference>
<dbReference type="Gene3D" id="2.60.40.150">
    <property type="entry name" value="C2 domain"/>
    <property type="match status" value="2"/>
</dbReference>
<dbReference type="CDD" id="cd08384">
    <property type="entry name" value="C2B_Rabphilin_Doc2"/>
    <property type="match status" value="1"/>
</dbReference>
<dbReference type="Proteomes" id="UP000694389">
    <property type="component" value="Unassembled WGS sequence"/>
</dbReference>
<gene>
    <name evidence="6" type="primary">doc2a</name>
</gene>
<dbReference type="PANTHER" id="PTHR45729">
    <property type="entry name" value="RABPHILIN, ISOFORM A"/>
    <property type="match status" value="1"/>
</dbReference>
<dbReference type="AlphaFoldDB" id="A0A8C4DP05"/>
<dbReference type="GO" id="GO:0061669">
    <property type="term" value="P:spontaneous neurotransmitter secretion"/>
    <property type="evidence" value="ECO:0007669"/>
    <property type="project" value="TreeGrafter"/>
</dbReference>
<keyword evidence="2" id="KW-0677">Repeat</keyword>
<keyword evidence="1" id="KW-0479">Metal-binding</keyword>
<name>A0A8C4DP05_DICLA</name>
<feature type="region of interest" description="Disordered" evidence="4">
    <location>
        <begin position="40"/>
        <end position="60"/>
    </location>
</feature>
<dbReference type="GeneTree" id="ENSGT00940000159141"/>